<dbReference type="InterPro" id="IPR000192">
    <property type="entry name" value="Aminotrans_V_dom"/>
</dbReference>
<reference evidence="4 5" key="1">
    <citation type="submission" date="2018-10" db="EMBL/GenBank/DDBJ databases">
        <authorList>
            <consortium name="IHU Genomes"/>
        </authorList>
    </citation>
    <scope>NUCLEOTIDE SEQUENCE [LARGE SCALE GENOMIC DNA]</scope>
    <source>
        <strain evidence="4 5">A1</strain>
    </source>
</reference>
<comment type="caution">
    <text evidence="4">The sequence shown here is derived from an EMBL/GenBank/DDBJ whole genome shotgun (WGS) entry which is preliminary data.</text>
</comment>
<evidence type="ECO:0000259" key="3">
    <source>
        <dbReference type="Pfam" id="PF00266"/>
    </source>
</evidence>
<protein>
    <recommendedName>
        <fullName evidence="1">NifS-like protein</fullName>
    </recommendedName>
</protein>
<dbReference type="Proteomes" id="UP000594342">
    <property type="component" value="Unassembled WGS sequence"/>
</dbReference>
<evidence type="ECO:0000256" key="1">
    <source>
        <dbReference type="ARBA" id="ARBA00021783"/>
    </source>
</evidence>
<dbReference type="Pfam" id="PF00266">
    <property type="entry name" value="Aminotran_5"/>
    <property type="match status" value="1"/>
</dbReference>
<sequence length="502" mass="57764">MSYKDANECLVGDQIEKNDHLRDTVKQTIEDTSNISSLKCLTYTPGVIFSPFTKKYNRIIFADDTASGRPCKLIDQLIVDNINPYYSNTHSNATCGTMMKDYVNKTRDIVRTELNVQKNQKVFFDGNGCTGAVNHLTNKIDLTRYRKIVVHTTPYEHHSNFLPWATMLQRHKELNPELNTSEHRVIDFDETVSLMLDTYIEHLNDEIVNRDDVCKSDKSLRLDIFALSACSNVTGRRYDLHYSNLWSYIKRMRSFQYNMYLILDYACSAPYVEMDLEMCDGCVFSGHKFLGGQSTPGVLIVNEDLVQTKIPYQQGGGCVVEADDTHTVYKDDKEMLEMCGTPNITGIIRFGYVLTLKRALMRDILQSEALIEKYATERFMELEQKYPTFKVLGLEHRSDTDLPIYPIAIKGMHYNLITVLLNDMFGVQTRGGLSCSGTLGRVFKEMYGVDGWCRVSLNYLLTKREIDIVIKGIEYIIVHRKQLKKLYSYDSNKNMYMYGTNL</sequence>
<name>A0A5K0U9E5_9VIRU</name>
<dbReference type="InterPro" id="IPR015421">
    <property type="entry name" value="PyrdxlP-dep_Trfase_major"/>
</dbReference>
<feature type="domain" description="Aminotransferase class V" evidence="3">
    <location>
        <begin position="76"/>
        <end position="468"/>
    </location>
</feature>
<evidence type="ECO:0000313" key="4">
    <source>
        <dbReference type="EMBL" id="VBB18062.1"/>
    </source>
</evidence>
<dbReference type="Gene3D" id="3.90.1150.10">
    <property type="entry name" value="Aspartate Aminotransferase, domain 1"/>
    <property type="match status" value="1"/>
</dbReference>
<dbReference type="Gene3D" id="3.40.640.10">
    <property type="entry name" value="Type I PLP-dependent aspartate aminotransferase-like (Major domain)"/>
    <property type="match status" value="1"/>
</dbReference>
<dbReference type="GO" id="GO:0008483">
    <property type="term" value="F:transaminase activity"/>
    <property type="evidence" value="ECO:0007669"/>
    <property type="project" value="UniProtKB-KW"/>
</dbReference>
<keyword evidence="4" id="KW-0808">Transferase</keyword>
<dbReference type="PANTHER" id="PTHR43586:SF8">
    <property type="entry name" value="CYSTEINE DESULFURASE 1, CHLOROPLASTIC"/>
    <property type="match status" value="1"/>
</dbReference>
<keyword evidence="5" id="KW-1185">Reference proteome</keyword>
<dbReference type="InterPro" id="IPR015422">
    <property type="entry name" value="PyrdxlP-dep_Trfase_small"/>
</dbReference>
<organism evidence="4 5">
    <name type="scientific">Yasminevirus sp. GU-2018</name>
    <dbReference type="NCBI Taxonomy" id="2420051"/>
    <lineage>
        <taxon>Viruses</taxon>
        <taxon>Varidnaviria</taxon>
        <taxon>Bamfordvirae</taxon>
        <taxon>Nucleocytoviricota</taxon>
        <taxon>Megaviricetes</taxon>
        <taxon>Imitervirales</taxon>
        <taxon>Mimiviridae</taxon>
        <taxon>Klosneuvirinae</taxon>
        <taxon>Yasminevirus</taxon>
        <taxon>Yasminevirus saudimassiliense</taxon>
    </lineage>
</organism>
<evidence type="ECO:0000256" key="2">
    <source>
        <dbReference type="ARBA" id="ARBA00022898"/>
    </source>
</evidence>
<dbReference type="PANTHER" id="PTHR43586">
    <property type="entry name" value="CYSTEINE DESULFURASE"/>
    <property type="match status" value="1"/>
</dbReference>
<keyword evidence="4" id="KW-0032">Aminotransferase</keyword>
<gene>
    <name evidence="4" type="ORF">YASMINEVIRUS_525</name>
</gene>
<accession>A0A5K0U9E5</accession>
<dbReference type="SUPFAM" id="SSF53383">
    <property type="entry name" value="PLP-dependent transferases"/>
    <property type="match status" value="1"/>
</dbReference>
<dbReference type="InterPro" id="IPR015424">
    <property type="entry name" value="PyrdxlP-dep_Trfase"/>
</dbReference>
<dbReference type="EMBL" id="UPSH01000001">
    <property type="protein sequence ID" value="VBB18062.1"/>
    <property type="molecule type" value="Genomic_DNA"/>
</dbReference>
<evidence type="ECO:0000313" key="5">
    <source>
        <dbReference type="Proteomes" id="UP000594342"/>
    </source>
</evidence>
<keyword evidence="2" id="KW-0663">Pyridoxal phosphate</keyword>
<proteinExistence type="predicted"/>